<feature type="compositionally biased region" description="Basic and acidic residues" evidence="1">
    <location>
        <begin position="49"/>
        <end position="66"/>
    </location>
</feature>
<gene>
    <name evidence="3" type="ORF">R5R35_006948</name>
</gene>
<reference evidence="3 4" key="1">
    <citation type="submission" date="2024-03" db="EMBL/GenBank/DDBJ databases">
        <title>The genome assembly and annotation of the cricket Gryllus longicercus Weissman &amp; Gray.</title>
        <authorList>
            <person name="Szrajer S."/>
            <person name="Gray D."/>
            <person name="Ylla G."/>
        </authorList>
    </citation>
    <scope>NUCLEOTIDE SEQUENCE [LARGE SCALE GENOMIC DNA]</scope>
    <source>
        <strain evidence="3">DAG 2021-001</strain>
        <tissue evidence="3">Whole body minus gut</tissue>
    </source>
</reference>
<keyword evidence="4" id="KW-1185">Reference proteome</keyword>
<evidence type="ECO:0000256" key="1">
    <source>
        <dbReference type="SAM" id="MobiDB-lite"/>
    </source>
</evidence>
<evidence type="ECO:0000259" key="2">
    <source>
        <dbReference type="Pfam" id="PF11467"/>
    </source>
</evidence>
<feature type="compositionally biased region" description="Acidic residues" evidence="1">
    <location>
        <begin position="1"/>
        <end position="11"/>
    </location>
</feature>
<dbReference type="SUPFAM" id="SSF140576">
    <property type="entry name" value="HIV integrase-binding domain"/>
    <property type="match status" value="1"/>
</dbReference>
<dbReference type="InterPro" id="IPR035441">
    <property type="entry name" value="TFIIS/LEDGF_dom_sf"/>
</dbReference>
<feature type="compositionally biased region" description="Basic and acidic residues" evidence="1">
    <location>
        <begin position="15"/>
        <end position="25"/>
    </location>
</feature>
<accession>A0AAN9ZBA3</accession>
<dbReference type="Pfam" id="PF11467">
    <property type="entry name" value="LEDGF"/>
    <property type="match status" value="1"/>
</dbReference>
<organism evidence="3 4">
    <name type="scientific">Gryllus longicercus</name>
    <dbReference type="NCBI Taxonomy" id="2509291"/>
    <lineage>
        <taxon>Eukaryota</taxon>
        <taxon>Metazoa</taxon>
        <taxon>Ecdysozoa</taxon>
        <taxon>Arthropoda</taxon>
        <taxon>Hexapoda</taxon>
        <taxon>Insecta</taxon>
        <taxon>Pterygota</taxon>
        <taxon>Neoptera</taxon>
        <taxon>Polyneoptera</taxon>
        <taxon>Orthoptera</taxon>
        <taxon>Ensifera</taxon>
        <taxon>Gryllidea</taxon>
        <taxon>Grylloidea</taxon>
        <taxon>Gryllidae</taxon>
        <taxon>Gryllinae</taxon>
        <taxon>Gryllus</taxon>
    </lineage>
</organism>
<dbReference type="InterPro" id="IPR021567">
    <property type="entry name" value="LEDGF_IBD"/>
</dbReference>
<protein>
    <recommendedName>
        <fullName evidence="2">Lens epithelium-derived growth factor integrase-binding domain-containing protein</fullName>
    </recommendedName>
</protein>
<comment type="caution">
    <text evidence="3">The sequence shown here is derived from an EMBL/GenBank/DDBJ whole genome shotgun (WGS) entry which is preliminary data.</text>
</comment>
<sequence>MEIEGNSEEEVVIGKYEKDSNREVSKLNSSVQKENEESEATQKENTNITERENLTNDHRGDTDECSKQNSISSKCNDGETEDKKRSTSQRQRKRVMEEIGPDGKWVIRTFTGYIVTLAIQPDRDRPDNFETERAEMMWNVATEINLSRLKHQIQTGEYLPDNAVVDVDPNPLKAPSSRSAYYSERLETEEQRQENVTNRHVKNITTLEKELEFVGLMLNIRESFSGKHQIEEGLSLLDEVSKLDVTPLMLTKNPFTMNTIYCLCNYAGMIDQLDMDITSKVNKVQSKARDLYNKFQSLFTVPSNVSFEKYFQDKIALTWKIFRFNTDVVYELVNDPTSMF</sequence>
<proteinExistence type="predicted"/>
<dbReference type="EMBL" id="JAZDUA010000089">
    <property type="protein sequence ID" value="KAK7868650.1"/>
    <property type="molecule type" value="Genomic_DNA"/>
</dbReference>
<name>A0AAN9ZBA3_9ORTH</name>
<feature type="domain" description="Lens epithelium-derived growth factor integrase-binding" evidence="2">
    <location>
        <begin position="210"/>
        <end position="316"/>
    </location>
</feature>
<dbReference type="InterPro" id="IPR036218">
    <property type="entry name" value="HIVI-bd_sf"/>
</dbReference>
<dbReference type="Gene3D" id="1.20.930.10">
    <property type="entry name" value="Conserved domain common to transcription factors TFIIS, elongin A, CRSP70"/>
    <property type="match status" value="1"/>
</dbReference>
<evidence type="ECO:0000313" key="3">
    <source>
        <dbReference type="EMBL" id="KAK7868650.1"/>
    </source>
</evidence>
<dbReference type="Proteomes" id="UP001378592">
    <property type="component" value="Unassembled WGS sequence"/>
</dbReference>
<dbReference type="AlphaFoldDB" id="A0AAN9ZBA3"/>
<feature type="region of interest" description="Disordered" evidence="1">
    <location>
        <begin position="1"/>
        <end position="96"/>
    </location>
</feature>
<evidence type="ECO:0000313" key="4">
    <source>
        <dbReference type="Proteomes" id="UP001378592"/>
    </source>
</evidence>